<dbReference type="InParanoid" id="A0A251RLV8"/>
<feature type="transmembrane region" description="Helical" evidence="1">
    <location>
        <begin position="114"/>
        <end position="138"/>
    </location>
</feature>
<proteinExistence type="predicted"/>
<organism evidence="2 3">
    <name type="scientific">Helianthus annuus</name>
    <name type="common">Common sunflower</name>
    <dbReference type="NCBI Taxonomy" id="4232"/>
    <lineage>
        <taxon>Eukaryota</taxon>
        <taxon>Viridiplantae</taxon>
        <taxon>Streptophyta</taxon>
        <taxon>Embryophyta</taxon>
        <taxon>Tracheophyta</taxon>
        <taxon>Spermatophyta</taxon>
        <taxon>Magnoliopsida</taxon>
        <taxon>eudicotyledons</taxon>
        <taxon>Gunneridae</taxon>
        <taxon>Pentapetalae</taxon>
        <taxon>asterids</taxon>
        <taxon>campanulids</taxon>
        <taxon>Asterales</taxon>
        <taxon>Asteraceae</taxon>
        <taxon>Asteroideae</taxon>
        <taxon>Heliantheae alliance</taxon>
        <taxon>Heliantheae</taxon>
        <taxon>Helianthus</taxon>
    </lineage>
</organism>
<dbReference type="EMBL" id="CM007906">
    <property type="protein sequence ID" value="OTF85296.1"/>
    <property type="molecule type" value="Genomic_DNA"/>
</dbReference>
<sequence length="235" mass="27582">MLLCDFRYPSSQIAFIFQETQWKFPIYCLQLYKTSNLSCISQQFTPFCNPISSIPIKMTVKVTPLPEKINPDPDHTNNVDADNKRNRFPFHLLIMMPTTIGSFVRSYRRNDNDYLMAVFSLLVFSVFILVDYFLVWFIALAKNEKSSQKFWLKVTLWFLNTGISFMVVYLYSFFLSSQITVALYALMFICTAFLLSKFIITDIIGDWKIMSDAGKSNHAYSVLEKVYHRRLEDYE</sequence>
<name>A0A251RLV8_HELAN</name>
<evidence type="ECO:0000313" key="3">
    <source>
        <dbReference type="Proteomes" id="UP000215914"/>
    </source>
</evidence>
<dbReference type="AlphaFoldDB" id="A0A251RLV8"/>
<evidence type="ECO:0000313" key="2">
    <source>
        <dbReference type="EMBL" id="OTF85296.1"/>
    </source>
</evidence>
<feature type="transmembrane region" description="Helical" evidence="1">
    <location>
        <begin position="150"/>
        <end position="175"/>
    </location>
</feature>
<keyword evidence="1" id="KW-0472">Membrane</keyword>
<accession>A0A251RLV8</accession>
<protein>
    <submittedName>
        <fullName evidence="2">Uncharacterized protein</fullName>
    </submittedName>
</protein>
<reference evidence="3" key="1">
    <citation type="journal article" date="2017" name="Nature">
        <title>The sunflower genome provides insights into oil metabolism, flowering and Asterid evolution.</title>
        <authorList>
            <person name="Badouin H."/>
            <person name="Gouzy J."/>
            <person name="Grassa C.J."/>
            <person name="Murat F."/>
            <person name="Staton S.E."/>
            <person name="Cottret L."/>
            <person name="Lelandais-Briere C."/>
            <person name="Owens G.L."/>
            <person name="Carrere S."/>
            <person name="Mayjonade B."/>
            <person name="Legrand L."/>
            <person name="Gill N."/>
            <person name="Kane N.C."/>
            <person name="Bowers J.E."/>
            <person name="Hubner S."/>
            <person name="Bellec A."/>
            <person name="Berard A."/>
            <person name="Berges H."/>
            <person name="Blanchet N."/>
            <person name="Boniface M.C."/>
            <person name="Brunel D."/>
            <person name="Catrice O."/>
            <person name="Chaidir N."/>
            <person name="Claudel C."/>
            <person name="Donnadieu C."/>
            <person name="Faraut T."/>
            <person name="Fievet G."/>
            <person name="Helmstetter N."/>
            <person name="King M."/>
            <person name="Knapp S.J."/>
            <person name="Lai Z."/>
            <person name="Le Paslier M.C."/>
            <person name="Lippi Y."/>
            <person name="Lorenzon L."/>
            <person name="Mandel J.R."/>
            <person name="Marage G."/>
            <person name="Marchand G."/>
            <person name="Marquand E."/>
            <person name="Bret-Mestries E."/>
            <person name="Morien E."/>
            <person name="Nambeesan S."/>
            <person name="Nguyen T."/>
            <person name="Pegot-Espagnet P."/>
            <person name="Pouilly N."/>
            <person name="Raftis F."/>
            <person name="Sallet E."/>
            <person name="Schiex T."/>
            <person name="Thomas J."/>
            <person name="Vandecasteele C."/>
            <person name="Vares D."/>
            <person name="Vear F."/>
            <person name="Vautrin S."/>
            <person name="Crespi M."/>
            <person name="Mangin B."/>
            <person name="Burke J.M."/>
            <person name="Salse J."/>
            <person name="Munos S."/>
            <person name="Vincourt P."/>
            <person name="Rieseberg L.H."/>
            <person name="Langlade N.B."/>
        </authorList>
    </citation>
    <scope>NUCLEOTIDE SEQUENCE [LARGE SCALE GENOMIC DNA]</scope>
    <source>
        <strain evidence="3">cv. SF193</strain>
    </source>
</reference>
<keyword evidence="3" id="KW-1185">Reference proteome</keyword>
<gene>
    <name evidence="2" type="ORF">HannXRQ_Chr17g0538431</name>
</gene>
<dbReference type="Proteomes" id="UP000215914">
    <property type="component" value="Chromosome 17"/>
</dbReference>
<keyword evidence="1" id="KW-1133">Transmembrane helix</keyword>
<evidence type="ECO:0000256" key="1">
    <source>
        <dbReference type="SAM" id="Phobius"/>
    </source>
</evidence>
<keyword evidence="1" id="KW-0812">Transmembrane</keyword>
<feature type="transmembrane region" description="Helical" evidence="1">
    <location>
        <begin position="181"/>
        <end position="200"/>
    </location>
</feature>